<evidence type="ECO:0000313" key="2">
    <source>
        <dbReference type="EMBL" id="CAH1792315.1"/>
    </source>
</evidence>
<protein>
    <recommendedName>
        <fullName evidence="4">Phytanoyl-CoA dioxygenase family protein</fullName>
    </recommendedName>
</protein>
<proteinExistence type="predicted"/>
<organism evidence="2 3">
    <name type="scientific">Owenia fusiformis</name>
    <name type="common">Polychaete worm</name>
    <dbReference type="NCBI Taxonomy" id="6347"/>
    <lineage>
        <taxon>Eukaryota</taxon>
        <taxon>Metazoa</taxon>
        <taxon>Spiralia</taxon>
        <taxon>Lophotrochozoa</taxon>
        <taxon>Annelida</taxon>
        <taxon>Polychaeta</taxon>
        <taxon>Sedentaria</taxon>
        <taxon>Canalipalpata</taxon>
        <taxon>Sabellida</taxon>
        <taxon>Oweniida</taxon>
        <taxon>Oweniidae</taxon>
        <taxon>Owenia</taxon>
    </lineage>
</organism>
<dbReference type="Pfam" id="PF05721">
    <property type="entry name" value="PhyH"/>
    <property type="match status" value="1"/>
</dbReference>
<dbReference type="Gene3D" id="2.60.120.620">
    <property type="entry name" value="q2cbj1_9rhob like domain"/>
    <property type="match status" value="1"/>
</dbReference>
<sequence length="302" mass="34581">MLMSSGIGTEFIEFQYKDGFSVTKEVKSDYNENGFVIIRNLLDKDEVKLLGESFLHDEKLQENTWNQKEHGSSEFSASISVWNHPGEDVSGMVCRSEKVVNIAEDLLDGGEIYMHHCKLVQKQAKTGGQWNWHQDYGYWYQNGLLWPDALTVFIAIDKCEKGNGCLQVIKRSHKCGRLDHKQVGDQQQADTERVGWILEKLPVQFVELEPGDALYFHSNILHTSGRNLSENRRWAFLMAYTLKSNSPVSKTYESHLNMHYTPLNKVPNTAIKECKILSSEKGKDYLSPSKNIATCKHYDVQN</sequence>
<dbReference type="PANTHER" id="PTHR20883">
    <property type="entry name" value="PHYTANOYL-COA DIOXYGENASE DOMAIN CONTAINING 1"/>
    <property type="match status" value="1"/>
</dbReference>
<dbReference type="Proteomes" id="UP000749559">
    <property type="component" value="Unassembled WGS sequence"/>
</dbReference>
<comment type="cofactor">
    <cofactor evidence="1">
        <name>Fe cation</name>
        <dbReference type="ChEBI" id="CHEBI:24875"/>
    </cofactor>
</comment>
<evidence type="ECO:0000256" key="1">
    <source>
        <dbReference type="ARBA" id="ARBA00001962"/>
    </source>
</evidence>
<evidence type="ECO:0000313" key="3">
    <source>
        <dbReference type="Proteomes" id="UP000749559"/>
    </source>
</evidence>
<dbReference type="PANTHER" id="PTHR20883:SF51">
    <property type="entry name" value="PHYTANOYL-COA HYDROXYLASE"/>
    <property type="match status" value="1"/>
</dbReference>
<dbReference type="SUPFAM" id="SSF51197">
    <property type="entry name" value="Clavaminate synthase-like"/>
    <property type="match status" value="1"/>
</dbReference>
<accession>A0A8S4PD33</accession>
<name>A0A8S4PD33_OWEFU</name>
<reference evidence="2" key="1">
    <citation type="submission" date="2022-03" db="EMBL/GenBank/DDBJ databases">
        <authorList>
            <person name="Martin C."/>
        </authorList>
    </citation>
    <scope>NUCLEOTIDE SEQUENCE</scope>
</reference>
<evidence type="ECO:0008006" key="4">
    <source>
        <dbReference type="Google" id="ProtNLM"/>
    </source>
</evidence>
<dbReference type="InterPro" id="IPR008775">
    <property type="entry name" value="Phytyl_CoA_dOase-like"/>
</dbReference>
<dbReference type="EMBL" id="CAIIXF020000008">
    <property type="protein sequence ID" value="CAH1792315.1"/>
    <property type="molecule type" value="Genomic_DNA"/>
</dbReference>
<comment type="caution">
    <text evidence="2">The sequence shown here is derived from an EMBL/GenBank/DDBJ whole genome shotgun (WGS) entry which is preliminary data.</text>
</comment>
<gene>
    <name evidence="2" type="ORF">OFUS_LOCUS17296</name>
</gene>
<dbReference type="AlphaFoldDB" id="A0A8S4PD33"/>
<keyword evidence="3" id="KW-1185">Reference proteome</keyword>
<dbReference type="OrthoDB" id="445007at2759"/>